<dbReference type="InterPro" id="IPR044992">
    <property type="entry name" value="ChyE-like"/>
</dbReference>
<organism evidence="2 3">
    <name type="scientific">Roseateles flavus</name>
    <dbReference type="NCBI Taxonomy" id="3149041"/>
    <lineage>
        <taxon>Bacteria</taxon>
        <taxon>Pseudomonadati</taxon>
        <taxon>Pseudomonadota</taxon>
        <taxon>Betaproteobacteria</taxon>
        <taxon>Burkholderiales</taxon>
        <taxon>Sphaerotilaceae</taxon>
        <taxon>Roseateles</taxon>
    </lineage>
</organism>
<dbReference type="GO" id="GO:0016787">
    <property type="term" value="F:hydrolase activity"/>
    <property type="evidence" value="ECO:0007669"/>
    <property type="project" value="UniProtKB-KW"/>
</dbReference>
<dbReference type="Pfam" id="PF00117">
    <property type="entry name" value="GATase"/>
    <property type="match status" value="1"/>
</dbReference>
<name>A0ABV0GJN1_9BURK</name>
<comment type="caution">
    <text evidence="2">The sequence shown here is derived from an EMBL/GenBank/DDBJ whole genome shotgun (WGS) entry which is preliminary data.</text>
</comment>
<keyword evidence="3" id="KW-1185">Reference proteome</keyword>
<evidence type="ECO:0000313" key="2">
    <source>
        <dbReference type="EMBL" id="MEO3715262.1"/>
    </source>
</evidence>
<dbReference type="PANTHER" id="PTHR42695:SF5">
    <property type="entry name" value="GLUTAMINE AMIDOTRANSFERASE YLR126C-RELATED"/>
    <property type="match status" value="1"/>
</dbReference>
<protein>
    <submittedName>
        <fullName evidence="2">Type 1 glutamine amidotransferase</fullName>
        <ecNumber evidence="2">3.4.-.-</ecNumber>
    </submittedName>
</protein>
<gene>
    <name evidence="2" type="ORF">ABDJ40_21040</name>
</gene>
<dbReference type="Proteomes" id="UP001462640">
    <property type="component" value="Unassembled WGS sequence"/>
</dbReference>
<dbReference type="SUPFAM" id="SSF52317">
    <property type="entry name" value="Class I glutamine amidotransferase-like"/>
    <property type="match status" value="1"/>
</dbReference>
<accession>A0ABV0GJN1</accession>
<dbReference type="InterPro" id="IPR017926">
    <property type="entry name" value="GATASE"/>
</dbReference>
<dbReference type="Gene3D" id="3.40.50.880">
    <property type="match status" value="1"/>
</dbReference>
<evidence type="ECO:0000259" key="1">
    <source>
        <dbReference type="Pfam" id="PF00117"/>
    </source>
</evidence>
<reference evidence="2 3" key="1">
    <citation type="submission" date="2024-05" db="EMBL/GenBank/DDBJ databases">
        <title>Roseateles sp. 2.12 16S ribosomal RNA gene Genome sequencing and assembly.</title>
        <authorList>
            <person name="Woo H."/>
        </authorList>
    </citation>
    <scope>NUCLEOTIDE SEQUENCE [LARGE SCALE GENOMIC DNA]</scope>
    <source>
        <strain evidence="2 3">2.12</strain>
    </source>
</reference>
<dbReference type="RefSeq" id="WP_347612601.1">
    <property type="nucleotide sequence ID" value="NZ_JBDPZC010000012.1"/>
</dbReference>
<keyword evidence="2" id="KW-0378">Hydrolase</keyword>
<keyword evidence="2" id="KW-0315">Glutamine amidotransferase</keyword>
<dbReference type="EMBL" id="JBDPZC010000012">
    <property type="protein sequence ID" value="MEO3715262.1"/>
    <property type="molecule type" value="Genomic_DNA"/>
</dbReference>
<sequence>MRPILILQHEDLQGPDFLQQCLGDEGLETLVLRPDQGDRIPGELRDFAGVAVLGSDHSVHDKLSWIGAERVLLQQALAHEVPVLAHCFGAQQLALVAGAQVSRNAWPNVGWSRVWVTPEGRRLFCGAQELQVFNWHYDTFEIPRGARRLLFGAHCLNKAFALGPHLGFQCHLEASEAGLRRWCEAGRAEVEGLRGPAVQRWGDMLRDLPARTMQLQRMARAVYHQWAWQLQGPPRRRVPAGAGA</sequence>
<dbReference type="EC" id="3.4.-.-" evidence="2"/>
<dbReference type="InterPro" id="IPR029062">
    <property type="entry name" value="Class_I_gatase-like"/>
</dbReference>
<dbReference type="PANTHER" id="PTHR42695">
    <property type="entry name" value="GLUTAMINE AMIDOTRANSFERASE YLR126C-RELATED"/>
    <property type="match status" value="1"/>
</dbReference>
<feature type="domain" description="Glutamine amidotransferase" evidence="1">
    <location>
        <begin position="19"/>
        <end position="175"/>
    </location>
</feature>
<evidence type="ECO:0000313" key="3">
    <source>
        <dbReference type="Proteomes" id="UP001462640"/>
    </source>
</evidence>
<proteinExistence type="predicted"/>
<dbReference type="CDD" id="cd01741">
    <property type="entry name" value="GATase1_1"/>
    <property type="match status" value="1"/>
</dbReference>